<dbReference type="InterPro" id="IPR025110">
    <property type="entry name" value="AMP-bd_C"/>
</dbReference>
<feature type="domain" description="AMP-dependent synthetase/ligase" evidence="4">
    <location>
        <begin position="44"/>
        <end position="382"/>
    </location>
</feature>
<feature type="domain" description="AMP-binding enzyme C-terminal" evidence="5">
    <location>
        <begin position="428"/>
        <end position="503"/>
    </location>
</feature>
<dbReference type="PANTHER" id="PTHR43201:SF5">
    <property type="entry name" value="MEDIUM-CHAIN ACYL-COA LIGASE ACSF2, MITOCHONDRIAL"/>
    <property type="match status" value="1"/>
</dbReference>
<evidence type="ECO:0000256" key="2">
    <source>
        <dbReference type="ARBA" id="ARBA00022598"/>
    </source>
</evidence>
<evidence type="ECO:0000256" key="3">
    <source>
        <dbReference type="SAM" id="Phobius"/>
    </source>
</evidence>
<dbReference type="Gene3D" id="3.30.300.30">
    <property type="match status" value="1"/>
</dbReference>
<dbReference type="CDD" id="cd04433">
    <property type="entry name" value="AFD_class_I"/>
    <property type="match status" value="1"/>
</dbReference>
<reference evidence="6" key="1">
    <citation type="submission" date="2024-05" db="EMBL/GenBank/DDBJ databases">
        <title>Alkalihalobacillus sp. strain MEB203 novel alkaliphilic bacterium from Lonar Lake, India.</title>
        <authorList>
            <person name="Joshi A."/>
            <person name="Thite S."/>
            <person name="Mengade P."/>
        </authorList>
    </citation>
    <scope>NUCLEOTIDE SEQUENCE</scope>
    <source>
        <strain evidence="6">MEB 203</strain>
    </source>
</reference>
<accession>A0ABT5VG77</accession>
<dbReference type="Pfam" id="PF13193">
    <property type="entry name" value="AMP-binding_C"/>
    <property type="match status" value="1"/>
</dbReference>
<dbReference type="SUPFAM" id="SSF56801">
    <property type="entry name" value="Acetyl-CoA synthetase-like"/>
    <property type="match status" value="1"/>
</dbReference>
<comment type="similarity">
    <text evidence="1">Belongs to the ATP-dependent AMP-binding enzyme family.</text>
</comment>
<dbReference type="Gene3D" id="3.40.50.12780">
    <property type="entry name" value="N-terminal domain of ligase-like"/>
    <property type="match status" value="1"/>
</dbReference>
<keyword evidence="3" id="KW-0472">Membrane</keyword>
<evidence type="ECO:0000259" key="5">
    <source>
        <dbReference type="Pfam" id="PF13193"/>
    </source>
</evidence>
<proteinExistence type="inferred from homology"/>
<evidence type="ECO:0000256" key="1">
    <source>
        <dbReference type="ARBA" id="ARBA00006432"/>
    </source>
</evidence>
<dbReference type="Proteomes" id="UP001148125">
    <property type="component" value="Unassembled WGS sequence"/>
</dbReference>
<evidence type="ECO:0000313" key="6">
    <source>
        <dbReference type="EMBL" id="MDE5413204.1"/>
    </source>
</evidence>
<feature type="transmembrane region" description="Helical" evidence="3">
    <location>
        <begin position="229"/>
        <end position="250"/>
    </location>
</feature>
<evidence type="ECO:0000259" key="4">
    <source>
        <dbReference type="Pfam" id="PF00501"/>
    </source>
</evidence>
<dbReference type="Pfam" id="PF00501">
    <property type="entry name" value="AMP-binding"/>
    <property type="match status" value="1"/>
</dbReference>
<keyword evidence="3" id="KW-0812">Transmembrane</keyword>
<keyword evidence="7" id="KW-1185">Reference proteome</keyword>
<keyword evidence="3" id="KW-1133">Transmembrane helix</keyword>
<organism evidence="6 7">
    <name type="scientific">Alkalihalobacterium chitinilyticum</name>
    <dbReference type="NCBI Taxonomy" id="2980103"/>
    <lineage>
        <taxon>Bacteria</taxon>
        <taxon>Bacillati</taxon>
        <taxon>Bacillota</taxon>
        <taxon>Bacilli</taxon>
        <taxon>Bacillales</taxon>
        <taxon>Bacillaceae</taxon>
        <taxon>Alkalihalobacterium</taxon>
    </lineage>
</organism>
<protein>
    <submittedName>
        <fullName evidence="6">AMP-binding protein</fullName>
    </submittedName>
</protein>
<dbReference type="EMBL" id="JAOTPO010000004">
    <property type="protein sequence ID" value="MDE5413204.1"/>
    <property type="molecule type" value="Genomic_DNA"/>
</dbReference>
<dbReference type="InterPro" id="IPR042099">
    <property type="entry name" value="ANL_N_sf"/>
</dbReference>
<evidence type="ECO:0000313" key="7">
    <source>
        <dbReference type="Proteomes" id="UP001148125"/>
    </source>
</evidence>
<dbReference type="PANTHER" id="PTHR43201">
    <property type="entry name" value="ACYL-COA SYNTHETASE"/>
    <property type="match status" value="1"/>
</dbReference>
<keyword evidence="2" id="KW-0436">Ligase</keyword>
<comment type="caution">
    <text evidence="6">The sequence shown here is derived from an EMBL/GenBank/DDBJ whole genome shotgun (WGS) entry which is preliminary data.</text>
</comment>
<sequence length="518" mass="58959">MKVFKLIYVLYKIKLLSPLGLYRFITSFFACGMNLMTLLHFAEKKYANKTVLVDDKETLSYSQLLAESYQLAIYLKENYQIQSGQKVGFLCKNHASLVKAIFAVSRLGADLYLLNAELKTSQFNQFVERHDFDFLIYDLEFTDVVHHSDYSNAKLLSYHDQLAAIDNIVHSTKTSKLALPRYSTSKLVLQTSGTTGMSKEAPHKPSLFNYLNPFAAFLQRLKILNYKTAYIGSPLFHGYGIAVLLLFIPLGKKVVISHTFEASKACRLIRDHQAEVVTLVPLMLQKMLQHNVDDLRSLVCVASGGAKLSTKLVDETQRFLGDVLYNLYGTSESGLNFIATPEDLRYSPATIGKRINGMAVRVDEQMEEGKSGQVGQLCIKNDWSISNKNNTWIQTGDLAYKDENDYYFLCGRSDDMVVSGGENVYPIEVEQVVIQHSFIEDVAVVGVQDEQFGQRLTAFVLLTEDADLTEKDLLEWMRLRLPRFQIPKSITFVHHMPYTLQGKLDKKQLRRRIENEEK</sequence>
<name>A0ABT5VG77_9BACI</name>
<feature type="transmembrane region" description="Helical" evidence="3">
    <location>
        <begin position="20"/>
        <end position="42"/>
    </location>
</feature>
<dbReference type="InterPro" id="IPR045851">
    <property type="entry name" value="AMP-bd_C_sf"/>
</dbReference>
<gene>
    <name evidence="6" type="ORF">N7Z68_07380</name>
</gene>
<dbReference type="InterPro" id="IPR000873">
    <property type="entry name" value="AMP-dep_synth/lig_dom"/>
</dbReference>
<dbReference type="RefSeq" id="WP_275117829.1">
    <property type="nucleotide sequence ID" value="NZ_JAOTPO010000004.1"/>
</dbReference>